<name>A0ABR1WF81_9PEZI</name>
<keyword evidence="2" id="KW-0732">Signal</keyword>
<feature type="region of interest" description="Disordered" evidence="1">
    <location>
        <begin position="40"/>
        <end position="194"/>
    </location>
</feature>
<dbReference type="EMBL" id="JAQQWM010000001">
    <property type="protein sequence ID" value="KAK8081682.1"/>
    <property type="molecule type" value="Genomic_DNA"/>
</dbReference>
<sequence length="194" mass="20363">MKFTGLVVSFLVAYAQAELPYNLRDTSGSHARGVAEPRHFSKTYDGQHHGATGTGGYRPHRPHPTGKGHHGASSSAPHGAYPTNFEGPLPGHGGIAKSDNGDGEAWGSNQGEFPPGPPGAWPPMGKGKGHGHGTGLSLPPWPRPTGGFPGHLPGSGLPPKWPKTTLSTRTMSKPYSQSGVVSTPFLQQLPRRFS</sequence>
<feature type="compositionally biased region" description="Polar residues" evidence="1">
    <location>
        <begin position="164"/>
        <end position="186"/>
    </location>
</feature>
<organism evidence="3 4">
    <name type="scientific">Apiospora saccharicola</name>
    <dbReference type="NCBI Taxonomy" id="335842"/>
    <lineage>
        <taxon>Eukaryota</taxon>
        <taxon>Fungi</taxon>
        <taxon>Dikarya</taxon>
        <taxon>Ascomycota</taxon>
        <taxon>Pezizomycotina</taxon>
        <taxon>Sordariomycetes</taxon>
        <taxon>Xylariomycetidae</taxon>
        <taxon>Amphisphaeriales</taxon>
        <taxon>Apiosporaceae</taxon>
        <taxon>Apiospora</taxon>
    </lineage>
</organism>
<feature type="compositionally biased region" description="Basic residues" evidence="1">
    <location>
        <begin position="58"/>
        <end position="70"/>
    </location>
</feature>
<evidence type="ECO:0000256" key="1">
    <source>
        <dbReference type="SAM" id="MobiDB-lite"/>
    </source>
</evidence>
<keyword evidence="4" id="KW-1185">Reference proteome</keyword>
<feature type="chain" id="PRO_5046066416" evidence="2">
    <location>
        <begin position="18"/>
        <end position="194"/>
    </location>
</feature>
<evidence type="ECO:0000256" key="2">
    <source>
        <dbReference type="SAM" id="SignalP"/>
    </source>
</evidence>
<evidence type="ECO:0000313" key="4">
    <source>
        <dbReference type="Proteomes" id="UP001446871"/>
    </source>
</evidence>
<evidence type="ECO:0000313" key="3">
    <source>
        <dbReference type="EMBL" id="KAK8081682.1"/>
    </source>
</evidence>
<accession>A0ABR1WF81</accession>
<reference evidence="3 4" key="1">
    <citation type="submission" date="2023-01" db="EMBL/GenBank/DDBJ databases">
        <title>Analysis of 21 Apiospora genomes using comparative genomics revels a genus with tremendous synthesis potential of carbohydrate active enzymes and secondary metabolites.</title>
        <authorList>
            <person name="Sorensen T."/>
        </authorList>
    </citation>
    <scope>NUCLEOTIDE SEQUENCE [LARGE SCALE GENOMIC DNA]</scope>
    <source>
        <strain evidence="3 4">CBS 83171</strain>
    </source>
</reference>
<comment type="caution">
    <text evidence="3">The sequence shown here is derived from an EMBL/GenBank/DDBJ whole genome shotgun (WGS) entry which is preliminary data.</text>
</comment>
<protein>
    <submittedName>
        <fullName evidence="3">Uncharacterized protein</fullName>
    </submittedName>
</protein>
<dbReference type="Proteomes" id="UP001446871">
    <property type="component" value="Unassembled WGS sequence"/>
</dbReference>
<feature type="signal peptide" evidence="2">
    <location>
        <begin position="1"/>
        <end position="17"/>
    </location>
</feature>
<proteinExistence type="predicted"/>
<gene>
    <name evidence="3" type="ORF">PG996_000463</name>
</gene>